<dbReference type="PATRIC" id="fig|1432562.3.peg.1017"/>
<name>A0A0M2SLB1_9STAP</name>
<dbReference type="Proteomes" id="UP000034287">
    <property type="component" value="Unassembled WGS sequence"/>
</dbReference>
<sequence>MSMIPKKNRLRDVFEMPKEQTRKMFHDRMVSIPVPALSDLKRELIASIGEERSKVSFNFVTKREPSLQKEFCRQ</sequence>
<evidence type="ECO:0000313" key="1">
    <source>
        <dbReference type="EMBL" id="KKK35023.1"/>
    </source>
</evidence>
<keyword evidence="2" id="KW-1185">Reference proteome</keyword>
<dbReference type="AlphaFoldDB" id="A0A0M2SLB1"/>
<accession>A0A0M2SLB1</accession>
<reference evidence="1 2" key="1">
    <citation type="submission" date="2015-04" db="EMBL/GenBank/DDBJ databases">
        <title>Taxonomic description and genome sequence of Salinicoccus sediminis sp. nov., a novel hyper halotolerant bacterium isolated from marine sediment.</title>
        <authorList>
            <person name="Mathan Kumar R."/>
            <person name="Kaur G."/>
            <person name="Kumar N."/>
            <person name="Kumar A."/>
            <person name="Singh N.K."/>
            <person name="Kaur N."/>
            <person name="Mayilraj S."/>
        </authorList>
    </citation>
    <scope>NUCLEOTIDE SEQUENCE [LARGE SCALE GENOMIC DNA]</scope>
    <source>
        <strain evidence="1 2">SV-16</strain>
    </source>
</reference>
<gene>
    <name evidence="1" type="ORF">WN59_05140</name>
</gene>
<dbReference type="RefSeq" id="WP_046513662.1">
    <property type="nucleotide sequence ID" value="NZ_LAYZ01000002.1"/>
</dbReference>
<organism evidence="1 2">
    <name type="scientific">Salinicoccus sediminis</name>
    <dbReference type="NCBI Taxonomy" id="1432562"/>
    <lineage>
        <taxon>Bacteria</taxon>
        <taxon>Bacillati</taxon>
        <taxon>Bacillota</taxon>
        <taxon>Bacilli</taxon>
        <taxon>Bacillales</taxon>
        <taxon>Staphylococcaceae</taxon>
        <taxon>Salinicoccus</taxon>
    </lineage>
</organism>
<dbReference type="OrthoDB" id="154713at2"/>
<comment type="caution">
    <text evidence="1">The sequence shown here is derived from an EMBL/GenBank/DDBJ whole genome shotgun (WGS) entry which is preliminary data.</text>
</comment>
<protein>
    <submittedName>
        <fullName evidence="1">Uncharacterized protein</fullName>
    </submittedName>
</protein>
<proteinExistence type="predicted"/>
<evidence type="ECO:0000313" key="2">
    <source>
        <dbReference type="Proteomes" id="UP000034287"/>
    </source>
</evidence>
<dbReference type="EMBL" id="LAYZ01000002">
    <property type="protein sequence ID" value="KKK35023.1"/>
    <property type="molecule type" value="Genomic_DNA"/>
</dbReference>